<evidence type="ECO:0000313" key="1">
    <source>
        <dbReference type="EMBL" id="GLC30100.1"/>
    </source>
</evidence>
<reference evidence="1 2" key="1">
    <citation type="journal article" date="2024" name="Int. J. Syst. Evol. Microbiol.">
        <title>Clostridium omnivorum sp. nov., isolated from anoxic soil under the treatment of reductive soil disinfestation.</title>
        <authorList>
            <person name="Ueki A."/>
            <person name="Tonouchi A."/>
            <person name="Kaku N."/>
            <person name="Honma S."/>
            <person name="Ueki K."/>
        </authorList>
    </citation>
    <scope>NUCLEOTIDE SEQUENCE [LARGE SCALE GENOMIC DNA]</scope>
    <source>
        <strain evidence="1 2">E14</strain>
    </source>
</reference>
<protein>
    <submittedName>
        <fullName evidence="1">Uncharacterized protein</fullName>
    </submittedName>
</protein>
<gene>
    <name evidence="1" type="ORF">bsdE14_15100</name>
</gene>
<evidence type="ECO:0000313" key="2">
    <source>
        <dbReference type="Proteomes" id="UP001208567"/>
    </source>
</evidence>
<accession>A0ABQ5N4X6</accession>
<dbReference type="RefSeq" id="WP_264849365.1">
    <property type="nucleotide sequence ID" value="NZ_BRXR01000001.1"/>
</dbReference>
<dbReference type="Proteomes" id="UP001208567">
    <property type="component" value="Unassembled WGS sequence"/>
</dbReference>
<dbReference type="EMBL" id="BRXR01000001">
    <property type="protein sequence ID" value="GLC30100.1"/>
    <property type="molecule type" value="Genomic_DNA"/>
</dbReference>
<organism evidence="1 2">
    <name type="scientific">Clostridium omnivorum</name>
    <dbReference type="NCBI Taxonomy" id="1604902"/>
    <lineage>
        <taxon>Bacteria</taxon>
        <taxon>Bacillati</taxon>
        <taxon>Bacillota</taxon>
        <taxon>Clostridia</taxon>
        <taxon>Eubacteriales</taxon>
        <taxon>Clostridiaceae</taxon>
        <taxon>Clostridium</taxon>
    </lineage>
</organism>
<name>A0ABQ5N4X6_9CLOT</name>
<keyword evidence="2" id="KW-1185">Reference proteome</keyword>
<proteinExistence type="predicted"/>
<comment type="caution">
    <text evidence="1">The sequence shown here is derived from an EMBL/GenBank/DDBJ whole genome shotgun (WGS) entry which is preliminary data.</text>
</comment>
<sequence length="95" mass="10926">MINSVNTDKVKAMRTVKILLNNNFQLVAAAKPIKPKVNVTKDKHNTTYIGWTCIELVINSSAFFENDETKKAIKQIKESINDQRLNLVFIHNPQW</sequence>